<dbReference type="AlphaFoldDB" id="A0A517LVT2"/>
<accession>A0A517LVT2</accession>
<reference evidence="2 3" key="1">
    <citation type="submission" date="2019-02" db="EMBL/GenBank/DDBJ databases">
        <title>Deep-cultivation of Planctomycetes and their phenomic and genomic characterization uncovers novel biology.</title>
        <authorList>
            <person name="Wiegand S."/>
            <person name="Jogler M."/>
            <person name="Boedeker C."/>
            <person name="Pinto D."/>
            <person name="Vollmers J."/>
            <person name="Rivas-Marin E."/>
            <person name="Kohn T."/>
            <person name="Peeters S.H."/>
            <person name="Heuer A."/>
            <person name="Rast P."/>
            <person name="Oberbeckmann S."/>
            <person name="Bunk B."/>
            <person name="Jeske O."/>
            <person name="Meyerdierks A."/>
            <person name="Storesund J.E."/>
            <person name="Kallscheuer N."/>
            <person name="Luecker S."/>
            <person name="Lage O.M."/>
            <person name="Pohl T."/>
            <person name="Merkel B.J."/>
            <person name="Hornburger P."/>
            <person name="Mueller R.-W."/>
            <person name="Bruemmer F."/>
            <person name="Labrenz M."/>
            <person name="Spormann A.M."/>
            <person name="Op den Camp H."/>
            <person name="Overmann J."/>
            <person name="Amann R."/>
            <person name="Jetten M.S.M."/>
            <person name="Mascher T."/>
            <person name="Medema M.H."/>
            <person name="Devos D.P."/>
            <person name="Kaster A.-K."/>
            <person name="Ovreas L."/>
            <person name="Rohde M."/>
            <person name="Galperin M.Y."/>
            <person name="Jogler C."/>
        </authorList>
    </citation>
    <scope>NUCLEOTIDE SEQUENCE [LARGE SCALE GENOMIC DNA]</scope>
    <source>
        <strain evidence="2 3">EC9</strain>
    </source>
</reference>
<dbReference type="OrthoDB" id="280018at2"/>
<keyword evidence="1" id="KW-0812">Transmembrane</keyword>
<dbReference type="EMBL" id="CP036261">
    <property type="protein sequence ID" value="QDS86726.1"/>
    <property type="molecule type" value="Genomic_DNA"/>
</dbReference>
<gene>
    <name evidence="2" type="ORF">EC9_08990</name>
</gene>
<name>A0A517LVT2_9BACT</name>
<keyword evidence="3" id="KW-1185">Reference proteome</keyword>
<keyword evidence="1" id="KW-0472">Membrane</keyword>
<feature type="transmembrane region" description="Helical" evidence="1">
    <location>
        <begin position="57"/>
        <end position="76"/>
    </location>
</feature>
<evidence type="ECO:0000313" key="3">
    <source>
        <dbReference type="Proteomes" id="UP000319557"/>
    </source>
</evidence>
<organism evidence="2 3">
    <name type="scientific">Rosistilla ulvae</name>
    <dbReference type="NCBI Taxonomy" id="1930277"/>
    <lineage>
        <taxon>Bacteria</taxon>
        <taxon>Pseudomonadati</taxon>
        <taxon>Planctomycetota</taxon>
        <taxon>Planctomycetia</taxon>
        <taxon>Pirellulales</taxon>
        <taxon>Pirellulaceae</taxon>
        <taxon>Rosistilla</taxon>
    </lineage>
</organism>
<evidence type="ECO:0000313" key="2">
    <source>
        <dbReference type="EMBL" id="QDS86726.1"/>
    </source>
</evidence>
<evidence type="ECO:0000256" key="1">
    <source>
        <dbReference type="SAM" id="Phobius"/>
    </source>
</evidence>
<dbReference type="Proteomes" id="UP000319557">
    <property type="component" value="Chromosome"/>
</dbReference>
<protein>
    <submittedName>
        <fullName evidence="2">Uncharacterized protein</fullName>
    </submittedName>
</protein>
<keyword evidence="1" id="KW-1133">Transmembrane helix</keyword>
<proteinExistence type="predicted"/>
<dbReference type="KEGG" id="ruv:EC9_08990"/>
<sequence>MWRSLFLALGIMLTVVGAECLVIDSAALHAASEKPSGSFLAAAPTGPSTRNFTPSEWFPWSMMGAGTLTILYALTLRRSAPAEG</sequence>
<dbReference type="RefSeq" id="WP_145118120.1">
    <property type="nucleotide sequence ID" value="NZ_CP036261.1"/>
</dbReference>